<comment type="catalytic activity">
    <reaction evidence="4 5">
        <text>5-amino-1-(5-phospho-beta-D-ribosyl)imidazole + hydrogencarbonate + ATP = 5-carboxyamino-1-(5-phospho-D-ribosyl)imidazole + ADP + phosphate + 2 H(+)</text>
        <dbReference type="Rhea" id="RHEA:19317"/>
        <dbReference type="ChEBI" id="CHEBI:15378"/>
        <dbReference type="ChEBI" id="CHEBI:17544"/>
        <dbReference type="ChEBI" id="CHEBI:30616"/>
        <dbReference type="ChEBI" id="CHEBI:43474"/>
        <dbReference type="ChEBI" id="CHEBI:58730"/>
        <dbReference type="ChEBI" id="CHEBI:137981"/>
        <dbReference type="ChEBI" id="CHEBI:456216"/>
        <dbReference type="EC" id="6.3.4.18"/>
    </reaction>
</comment>
<evidence type="ECO:0000256" key="4">
    <source>
        <dbReference type="HAMAP-Rule" id="MF_01928"/>
    </source>
</evidence>
<dbReference type="PROSITE" id="PS50975">
    <property type="entry name" value="ATP_GRASP"/>
    <property type="match status" value="1"/>
</dbReference>
<organism evidence="7 8">
    <name type="scientific">Ramlibacter alkalitolerans</name>
    <dbReference type="NCBI Taxonomy" id="2039631"/>
    <lineage>
        <taxon>Bacteria</taxon>
        <taxon>Pseudomonadati</taxon>
        <taxon>Pseudomonadota</taxon>
        <taxon>Betaproteobacteria</taxon>
        <taxon>Burkholderiales</taxon>
        <taxon>Comamonadaceae</taxon>
        <taxon>Ramlibacter</taxon>
    </lineage>
</organism>
<dbReference type="Gene3D" id="3.40.50.20">
    <property type="match status" value="1"/>
</dbReference>
<keyword evidence="4 5" id="KW-0436">Ligase</keyword>
<evidence type="ECO:0000256" key="1">
    <source>
        <dbReference type="ARBA" id="ARBA00022741"/>
    </source>
</evidence>
<sequence length="386" mass="41138">MTPILPGATLGVMGGGQLGRMFVHAAQRMGYFTAVLDPDEGSPAGRVSHHHVRSDYVDEIGLAELSGYSDAITTEFENVPAAALARLADHRPVAPAASAVAIAQDRAQEKAHFTRCGVPCAPYAVITGEDALAGIGDELFPGILKTARLGYDGKGQARVATRADLRPAWESLRRADCVLEKMLPLAFECSVVVARGADGVMVHLPVQRNLHRNGILAVTEVHEQCVPPVPGLRAIEAAKAIAEGLDYVGVLCIEFFGLADGSLVVNEMAPRPHNSGHWSIEGADVSQFELQVRTLARLPLVQPRQHSPAVMLNLLGDLWFREGATGAQTPDWASVLCLPGTHLHLYGKAEARPGRKMGHLTLTGPTPPSVRETALDAAQRLGIAPF</sequence>
<feature type="binding site" evidence="4">
    <location>
        <position position="106"/>
    </location>
    <ligand>
        <name>ATP</name>
        <dbReference type="ChEBI" id="CHEBI:30616"/>
    </ligand>
</feature>
<dbReference type="Pfam" id="PF17769">
    <property type="entry name" value="PurK_C"/>
    <property type="match status" value="1"/>
</dbReference>
<feature type="binding site" evidence="4">
    <location>
        <begin position="180"/>
        <end position="183"/>
    </location>
    <ligand>
        <name>ATP</name>
        <dbReference type="ChEBI" id="CHEBI:30616"/>
    </ligand>
</feature>
<dbReference type="Pfam" id="PF02222">
    <property type="entry name" value="ATP-grasp"/>
    <property type="match status" value="1"/>
</dbReference>
<dbReference type="Gene3D" id="3.30.1490.20">
    <property type="entry name" value="ATP-grasp fold, A domain"/>
    <property type="match status" value="1"/>
</dbReference>
<dbReference type="EC" id="6.3.4.18" evidence="4 5"/>
<evidence type="ECO:0000259" key="6">
    <source>
        <dbReference type="PROSITE" id="PS50975"/>
    </source>
</evidence>
<evidence type="ECO:0000256" key="5">
    <source>
        <dbReference type="RuleBase" id="RU361200"/>
    </source>
</evidence>
<dbReference type="SUPFAM" id="SSF52440">
    <property type="entry name" value="PreATP-grasp domain"/>
    <property type="match status" value="1"/>
</dbReference>
<dbReference type="GO" id="GO:0034028">
    <property type="term" value="F:5-(carboxyamino)imidazole ribonucleotide synthase activity"/>
    <property type="evidence" value="ECO:0007669"/>
    <property type="project" value="UniProtKB-EC"/>
</dbReference>
<dbReference type="NCBIfam" id="NF004679">
    <property type="entry name" value="PRK06019.1-5"/>
    <property type="match status" value="1"/>
</dbReference>
<feature type="domain" description="ATP-grasp" evidence="6">
    <location>
        <begin position="110"/>
        <end position="296"/>
    </location>
</feature>
<dbReference type="InterPro" id="IPR005875">
    <property type="entry name" value="PurK"/>
</dbReference>
<protein>
    <recommendedName>
        <fullName evidence="4 5">N5-carboxyaminoimidazole ribonucleotide synthase</fullName>
        <shortName evidence="4 5">N5-CAIR synthase</shortName>
        <ecNumber evidence="4 5">6.3.4.18</ecNumber>
    </recommendedName>
    <alternativeName>
        <fullName evidence="4 5">5-(carboxyamino)imidazole ribonucleotide synthetase</fullName>
    </alternativeName>
</protein>
<dbReference type="HAMAP" id="MF_01928">
    <property type="entry name" value="PurK"/>
    <property type="match status" value="1"/>
</dbReference>
<dbReference type="InterPro" id="IPR003135">
    <property type="entry name" value="ATP-grasp_carboxylate-amine"/>
</dbReference>
<accession>A0ABS1JMK3</accession>
<feature type="binding site" evidence="4">
    <location>
        <position position="145"/>
    </location>
    <ligand>
        <name>ATP</name>
        <dbReference type="ChEBI" id="CHEBI:30616"/>
    </ligand>
</feature>
<keyword evidence="3 4" id="KW-0067">ATP-binding</keyword>
<comment type="pathway">
    <text evidence="4 5">Purine metabolism; IMP biosynthesis via de novo pathway; 5-amino-1-(5-phospho-D-ribosyl)imidazole-4-carboxylate from 5-amino-1-(5-phospho-D-ribosyl)imidazole (N5-CAIR route): step 1/2.</text>
</comment>
<keyword evidence="1 4" id="KW-0547">Nucleotide-binding</keyword>
<feature type="binding site" evidence="4">
    <location>
        <position position="211"/>
    </location>
    <ligand>
        <name>ATP</name>
        <dbReference type="ChEBI" id="CHEBI:30616"/>
    </ligand>
</feature>
<name>A0ABS1JMK3_9BURK</name>
<evidence type="ECO:0000313" key="8">
    <source>
        <dbReference type="Proteomes" id="UP000622707"/>
    </source>
</evidence>
<keyword evidence="2 4" id="KW-0658">Purine biosynthesis</keyword>
<dbReference type="Pfam" id="PF22660">
    <property type="entry name" value="RS_preATP-grasp-like"/>
    <property type="match status" value="1"/>
</dbReference>
<dbReference type="Gene3D" id="3.30.470.20">
    <property type="entry name" value="ATP-grasp fold, B domain"/>
    <property type="match status" value="1"/>
</dbReference>
<reference evidence="7 8" key="1">
    <citation type="journal article" date="2017" name="Int. J. Syst. Evol. Microbiol.">
        <title>Ramlibacter alkalitolerans sp. nov., alkali-tolerant bacterium isolated from soil of ginseng.</title>
        <authorList>
            <person name="Lee D.H."/>
            <person name="Cha C.J."/>
        </authorList>
    </citation>
    <scope>NUCLEOTIDE SEQUENCE [LARGE SCALE GENOMIC DNA]</scope>
    <source>
        <strain evidence="7 8">KACC 19305</strain>
    </source>
</reference>
<dbReference type="InterPro" id="IPR054350">
    <property type="entry name" value="PurT/PurK_preATP-grasp"/>
</dbReference>
<dbReference type="Proteomes" id="UP000622707">
    <property type="component" value="Unassembled WGS sequence"/>
</dbReference>
<dbReference type="InterPro" id="IPR013815">
    <property type="entry name" value="ATP_grasp_subdomain_1"/>
</dbReference>
<comment type="function">
    <text evidence="5">Catalyzes the ATP-dependent conversion of 5-aminoimidazole ribonucleotide (AIR) and HCO(3)- to N5-carboxyaminoimidazole ribonucleotide (N5-CAIR).</text>
</comment>
<evidence type="ECO:0000256" key="3">
    <source>
        <dbReference type="ARBA" id="ARBA00022840"/>
    </source>
</evidence>
<evidence type="ECO:0000313" key="7">
    <source>
        <dbReference type="EMBL" id="MBL0425473.1"/>
    </source>
</evidence>
<dbReference type="NCBIfam" id="NF004677">
    <property type="entry name" value="PRK06019.1-3"/>
    <property type="match status" value="1"/>
</dbReference>
<proteinExistence type="inferred from homology"/>
<dbReference type="EMBL" id="JAEQND010000005">
    <property type="protein sequence ID" value="MBL0425473.1"/>
    <property type="molecule type" value="Genomic_DNA"/>
</dbReference>
<comment type="subunit">
    <text evidence="4 5">Homodimer.</text>
</comment>
<dbReference type="RefSeq" id="WP_201689101.1">
    <property type="nucleotide sequence ID" value="NZ_JAEQND010000005.1"/>
</dbReference>
<dbReference type="InterPro" id="IPR016185">
    <property type="entry name" value="PreATP-grasp_dom_sf"/>
</dbReference>
<comment type="similarity">
    <text evidence="4 5">Belongs to the PurK/PurT family.</text>
</comment>
<feature type="binding site" evidence="4">
    <location>
        <begin position="150"/>
        <end position="156"/>
    </location>
    <ligand>
        <name>ATP</name>
        <dbReference type="ChEBI" id="CHEBI:30616"/>
    </ligand>
</feature>
<dbReference type="PANTHER" id="PTHR11609">
    <property type="entry name" value="PURINE BIOSYNTHESIS PROTEIN 6/7, PUR6/7"/>
    <property type="match status" value="1"/>
</dbReference>
<dbReference type="InterPro" id="IPR011054">
    <property type="entry name" value="Rudment_hybrid_motif"/>
</dbReference>
<dbReference type="InterPro" id="IPR011761">
    <property type="entry name" value="ATP-grasp"/>
</dbReference>
<dbReference type="SUPFAM" id="SSF51246">
    <property type="entry name" value="Rudiment single hybrid motif"/>
    <property type="match status" value="1"/>
</dbReference>
<keyword evidence="8" id="KW-1185">Reference proteome</keyword>
<comment type="function">
    <text evidence="4">Catalyzes the ATP-dependent conversion of 5-aminoimidazole ribonucleotide (AIR) and HCO(3)(-) to N5-carboxyaminoimidazole ribonucleotide (N5-CAIR).</text>
</comment>
<comment type="caution">
    <text evidence="7">The sequence shown here is derived from an EMBL/GenBank/DDBJ whole genome shotgun (WGS) entry which is preliminary data.</text>
</comment>
<evidence type="ECO:0000256" key="2">
    <source>
        <dbReference type="ARBA" id="ARBA00022755"/>
    </source>
</evidence>
<dbReference type="NCBIfam" id="TIGR01161">
    <property type="entry name" value="purK"/>
    <property type="match status" value="1"/>
</dbReference>
<dbReference type="SUPFAM" id="SSF56059">
    <property type="entry name" value="Glutathione synthetase ATP-binding domain-like"/>
    <property type="match status" value="1"/>
</dbReference>
<dbReference type="InterPro" id="IPR040686">
    <property type="entry name" value="PurK_C"/>
</dbReference>
<dbReference type="PANTHER" id="PTHR11609:SF5">
    <property type="entry name" value="PHOSPHORIBOSYLAMINOIMIDAZOLE CARBOXYLASE"/>
    <property type="match status" value="1"/>
</dbReference>
<gene>
    <name evidence="4 5" type="primary">purK</name>
    <name evidence="7" type="ORF">JI746_10180</name>
</gene>
<feature type="binding site" evidence="4">
    <location>
        <position position="188"/>
    </location>
    <ligand>
        <name>ATP</name>
        <dbReference type="ChEBI" id="CHEBI:30616"/>
    </ligand>
</feature>
<feature type="binding site" evidence="4">
    <location>
        <begin position="266"/>
        <end position="267"/>
    </location>
    <ligand>
        <name>ATP</name>
        <dbReference type="ChEBI" id="CHEBI:30616"/>
    </ligand>
</feature>